<dbReference type="GO" id="GO:0038038">
    <property type="term" value="C:G protein-coupled receptor homodimeric complex"/>
    <property type="evidence" value="ECO:0007669"/>
    <property type="project" value="TreeGrafter"/>
</dbReference>
<evidence type="ECO:0000313" key="2">
    <source>
        <dbReference type="EMBL" id="CDO53378.1"/>
    </source>
</evidence>
<feature type="transmembrane region" description="Helical" evidence="1">
    <location>
        <begin position="274"/>
        <end position="294"/>
    </location>
</feature>
<evidence type="ECO:0000256" key="1">
    <source>
        <dbReference type="SAM" id="Phobius"/>
    </source>
</evidence>
<dbReference type="PRINTS" id="PR00250">
    <property type="entry name" value="GPCRSTE2"/>
</dbReference>
<feature type="transmembrane region" description="Helical" evidence="1">
    <location>
        <begin position="129"/>
        <end position="150"/>
    </location>
</feature>
<comment type="caution">
    <text evidence="2">The sequence shown here is derived from an EMBL/GenBank/DDBJ whole genome shotgun (WGS) entry which is preliminary data.</text>
</comment>
<feature type="transmembrane region" description="Helical" evidence="1">
    <location>
        <begin position="77"/>
        <end position="99"/>
    </location>
</feature>
<dbReference type="GO" id="GO:0004932">
    <property type="term" value="F:mating-type factor pheromone receptor activity"/>
    <property type="evidence" value="ECO:0007669"/>
    <property type="project" value="InterPro"/>
</dbReference>
<dbReference type="Pfam" id="PF02116">
    <property type="entry name" value="STE2"/>
    <property type="match status" value="1"/>
</dbReference>
<dbReference type="CDD" id="cd14939">
    <property type="entry name" value="7tmD_STE2"/>
    <property type="match status" value="1"/>
</dbReference>
<dbReference type="InterPro" id="IPR027458">
    <property type="entry name" value="STE2_TM1-TM2_sf"/>
</dbReference>
<keyword evidence="1" id="KW-0472">Membrane</keyword>
<keyword evidence="1" id="KW-0812">Transmembrane</keyword>
<proteinExistence type="predicted"/>
<dbReference type="OrthoDB" id="5402633at2759"/>
<dbReference type="Gene3D" id="1.10.287.920">
    <property type="entry name" value="Pheromone alpha factor receptor"/>
    <property type="match status" value="1"/>
</dbReference>
<dbReference type="PANTHER" id="PTHR28009">
    <property type="entry name" value="PHEROMONE ALPHA FACTOR RECEPTOR"/>
    <property type="match status" value="1"/>
</dbReference>
<dbReference type="EMBL" id="CCBN010000005">
    <property type="protein sequence ID" value="CDO53378.1"/>
    <property type="molecule type" value="Genomic_DNA"/>
</dbReference>
<feature type="transmembrane region" description="Helical" evidence="1">
    <location>
        <begin position="162"/>
        <end position="188"/>
    </location>
</feature>
<dbReference type="STRING" id="1173061.A0A0J9X829"/>
<sequence>MAEDSIFPNNSTSPLTNPIVVETIKGTAYIPLHYLDDLQYEKMLLASLFSVRIATSFVVIIWYFVAVNKAKRSKFLYIVNQVSLLIVFIQSILSLIYVFSNFSKMSTILTGDYTGITKRDINVSCVASVFQFLFIACIELALFIQATVVFQKSVRWLKFSVSLIQGSVALTTTALYMAIIVQSIYATLNPYAGNLIKGRFGYLLASLGKIFFSISVTSCMCIFVGKLVFAIHQRRTLGIKQFDGLQILVIMSTQSMIIPTIIVLMSFLRRNAGSVYTMATLLVALSLPLSSLWAEAKTTRDSASYTAYRPSGSPNNRSLFAIFSDRLACGSGRNNRHDDDSRGNGSVNARKADVESTIEMSSCYTDSPTYSKFEAGLDARGIVFYNEHGLPVVSGEVGGSSSNGTKLGSGHKYEVNTTVVLSDVDSPSPTDVTRK</sequence>
<feature type="transmembrane region" description="Helical" evidence="1">
    <location>
        <begin position="200"/>
        <end position="224"/>
    </location>
</feature>
<evidence type="ECO:0000313" key="3">
    <source>
        <dbReference type="Proteomes" id="UP000242525"/>
    </source>
</evidence>
<reference evidence="2" key="1">
    <citation type="submission" date="2014-03" db="EMBL/GenBank/DDBJ databases">
        <authorList>
            <person name="Casaregola S."/>
        </authorList>
    </citation>
    <scope>NUCLEOTIDE SEQUENCE [LARGE SCALE GENOMIC DNA]</scope>
    <source>
        <strain evidence="2">CLIB 918</strain>
    </source>
</reference>
<feature type="transmembrane region" description="Helical" evidence="1">
    <location>
        <begin position="245"/>
        <end position="268"/>
    </location>
</feature>
<feature type="transmembrane region" description="Helical" evidence="1">
    <location>
        <begin position="43"/>
        <end position="65"/>
    </location>
</feature>
<keyword evidence="1" id="KW-1133">Transmembrane helix</keyword>
<protein>
    <submittedName>
        <fullName evidence="2">Similar to Saccharomyces cerevisiae YFL026W STE2 Receptor for alpha-factor pheromone</fullName>
    </submittedName>
</protein>
<dbReference type="PANTHER" id="PTHR28009:SF1">
    <property type="entry name" value="PHEROMONE ALPHA FACTOR RECEPTOR"/>
    <property type="match status" value="1"/>
</dbReference>
<dbReference type="GO" id="GO:0000750">
    <property type="term" value="P:pheromone-dependent signal transduction involved in conjugation with cellular fusion"/>
    <property type="evidence" value="ECO:0007669"/>
    <property type="project" value="TreeGrafter"/>
</dbReference>
<organism evidence="2 3">
    <name type="scientific">Geotrichum candidum</name>
    <name type="common">Oospora lactis</name>
    <name type="synonym">Dipodascus geotrichum</name>
    <dbReference type="NCBI Taxonomy" id="1173061"/>
    <lineage>
        <taxon>Eukaryota</taxon>
        <taxon>Fungi</taxon>
        <taxon>Dikarya</taxon>
        <taxon>Ascomycota</taxon>
        <taxon>Saccharomycotina</taxon>
        <taxon>Dipodascomycetes</taxon>
        <taxon>Dipodascales</taxon>
        <taxon>Dipodascaceae</taxon>
        <taxon>Geotrichum</taxon>
    </lineage>
</organism>
<dbReference type="InterPro" id="IPR000366">
    <property type="entry name" value="GPCR_STE2"/>
</dbReference>
<dbReference type="AlphaFoldDB" id="A0A0J9X829"/>
<name>A0A0J9X829_GEOCN</name>
<keyword evidence="2" id="KW-0675">Receptor</keyword>
<dbReference type="Proteomes" id="UP000242525">
    <property type="component" value="Unassembled WGS sequence"/>
</dbReference>
<accession>A0A0J9X829</accession>
<gene>
    <name evidence="2" type="ORF">BN980_GECA05s00813g</name>
</gene>
<keyword evidence="3" id="KW-1185">Reference proteome</keyword>